<dbReference type="Pfam" id="PF01546">
    <property type="entry name" value="Peptidase_M20"/>
    <property type="match status" value="1"/>
</dbReference>
<dbReference type="SUPFAM" id="SSF53187">
    <property type="entry name" value="Zn-dependent exopeptidases"/>
    <property type="match status" value="1"/>
</dbReference>
<dbReference type="InterPro" id="IPR002933">
    <property type="entry name" value="Peptidase_M20"/>
</dbReference>
<accession>A0AB34KWC5</accession>
<dbReference type="EMBL" id="JAAQHG020000006">
    <property type="protein sequence ID" value="KAL1588571.1"/>
    <property type="molecule type" value="Genomic_DNA"/>
</dbReference>
<evidence type="ECO:0000256" key="3">
    <source>
        <dbReference type="ARBA" id="ARBA00006247"/>
    </source>
</evidence>
<comment type="similarity">
    <text evidence="3">Belongs to the peptidase M20A family.</text>
</comment>
<dbReference type="GO" id="GO:0046872">
    <property type="term" value="F:metal ion binding"/>
    <property type="evidence" value="ECO:0007669"/>
    <property type="project" value="UniProtKB-KW"/>
</dbReference>
<dbReference type="InterPro" id="IPR010182">
    <property type="entry name" value="ArgE/DapE"/>
</dbReference>
<evidence type="ECO:0000256" key="5">
    <source>
        <dbReference type="ARBA" id="ARBA00022801"/>
    </source>
</evidence>
<dbReference type="NCBIfam" id="TIGR01910">
    <property type="entry name" value="DapE-ArgE"/>
    <property type="match status" value="1"/>
</dbReference>
<comment type="cofactor">
    <cofactor evidence="2">
        <name>Zn(2+)</name>
        <dbReference type="ChEBI" id="CHEBI:29105"/>
    </cofactor>
</comment>
<keyword evidence="5" id="KW-0378">Hydrolase</keyword>
<dbReference type="GeneID" id="96003787"/>
<feature type="domain" description="Peptidase M20 dimerisation" evidence="8">
    <location>
        <begin position="183"/>
        <end position="295"/>
    </location>
</feature>
<sequence length="395" mass="42272">MNHRLSLPPGQGLNDVVSLTQALVRIDSSNPDLGLDSGAGETAIADFISQWLQTRDIECYRIEPTKGRPSVVGVVRGSGGGRSLMFNGHTDTVSLSTYDGDALSAEIQDNKIYGRGSADMKSGLAAAMIALATAKSLNLKGDVILAAVADEEMASIGTEQVLQAGWQANAAIVAEPTEMSIINAHKGLAVFYVEVSGVAAHGSRPDLGIDAICKAGYFLVEIDRLSQRLELRWLEQGNPKLGAPSIHAGVIKGGAEVNSYPDSCTISIERRTVPGENLVEIQEELEQILRKLTREVPGFTAGLRTGFSRSPFGVASDHSFVKLVAEHATVVTGATPQIKGETYWTDMALLADKGIFGVIWGPKGYGLHAAEEWVEIESIQHLVDAFVRIESEFCK</sequence>
<gene>
    <name evidence="9" type="ORF">WHR41_02343</name>
</gene>
<dbReference type="AlphaFoldDB" id="A0AB34KWC5"/>
<dbReference type="PANTHER" id="PTHR43808:SF25">
    <property type="entry name" value="PEPTIDASE M20 DIMERISATION DOMAIN-CONTAINING PROTEIN"/>
    <property type="match status" value="1"/>
</dbReference>
<dbReference type="InterPro" id="IPR011650">
    <property type="entry name" value="Peptidase_M20_dimer"/>
</dbReference>
<evidence type="ECO:0000313" key="9">
    <source>
        <dbReference type="EMBL" id="KAL1588571.1"/>
    </source>
</evidence>
<dbReference type="Proteomes" id="UP000803884">
    <property type="component" value="Unassembled WGS sequence"/>
</dbReference>
<evidence type="ECO:0000256" key="7">
    <source>
        <dbReference type="ARBA" id="ARBA00023285"/>
    </source>
</evidence>
<keyword evidence="7" id="KW-0170">Cobalt</keyword>
<evidence type="ECO:0000313" key="10">
    <source>
        <dbReference type="Proteomes" id="UP000803884"/>
    </source>
</evidence>
<dbReference type="RefSeq" id="XP_069231676.1">
    <property type="nucleotide sequence ID" value="XM_069370949.1"/>
</dbReference>
<evidence type="ECO:0000256" key="4">
    <source>
        <dbReference type="ARBA" id="ARBA00022723"/>
    </source>
</evidence>
<evidence type="ECO:0000256" key="6">
    <source>
        <dbReference type="ARBA" id="ARBA00022833"/>
    </source>
</evidence>
<dbReference type="InterPro" id="IPR050072">
    <property type="entry name" value="Peptidase_M20A"/>
</dbReference>
<evidence type="ECO:0000259" key="8">
    <source>
        <dbReference type="Pfam" id="PF07687"/>
    </source>
</evidence>
<comment type="cofactor">
    <cofactor evidence="1">
        <name>Co(2+)</name>
        <dbReference type="ChEBI" id="CHEBI:48828"/>
    </cofactor>
</comment>
<name>A0AB34KWC5_9PEZI</name>
<dbReference type="Pfam" id="PF07687">
    <property type="entry name" value="M20_dimer"/>
    <property type="match status" value="1"/>
</dbReference>
<keyword evidence="4" id="KW-0479">Metal-binding</keyword>
<evidence type="ECO:0000256" key="2">
    <source>
        <dbReference type="ARBA" id="ARBA00001947"/>
    </source>
</evidence>
<dbReference type="Gene3D" id="3.30.70.360">
    <property type="match status" value="1"/>
</dbReference>
<dbReference type="GO" id="GO:0016787">
    <property type="term" value="F:hydrolase activity"/>
    <property type="evidence" value="ECO:0007669"/>
    <property type="project" value="UniProtKB-KW"/>
</dbReference>
<proteinExistence type="inferred from homology"/>
<comment type="caution">
    <text evidence="9">The sequence shown here is derived from an EMBL/GenBank/DDBJ whole genome shotgun (WGS) entry which is preliminary data.</text>
</comment>
<protein>
    <recommendedName>
        <fullName evidence="8">Peptidase M20 dimerisation domain-containing protein</fullName>
    </recommendedName>
</protein>
<dbReference type="InterPro" id="IPR036264">
    <property type="entry name" value="Bact_exopeptidase_dim_dom"/>
</dbReference>
<reference evidence="9 10" key="1">
    <citation type="journal article" date="2020" name="Microbiol. Resour. Announc.">
        <title>Draft Genome Sequence of a Cladosporium Species Isolated from the Mesophotic Ascidian Didemnum maculosum.</title>
        <authorList>
            <person name="Gioti A."/>
            <person name="Siaperas R."/>
            <person name="Nikolaivits E."/>
            <person name="Le Goff G."/>
            <person name="Ouazzani J."/>
            <person name="Kotoulas G."/>
            <person name="Topakas E."/>
        </authorList>
    </citation>
    <scope>NUCLEOTIDE SEQUENCE [LARGE SCALE GENOMIC DNA]</scope>
    <source>
        <strain evidence="9 10">TM138-S3</strain>
    </source>
</reference>
<evidence type="ECO:0000256" key="1">
    <source>
        <dbReference type="ARBA" id="ARBA00001941"/>
    </source>
</evidence>
<dbReference type="PANTHER" id="PTHR43808">
    <property type="entry name" value="ACETYLORNITHINE DEACETYLASE"/>
    <property type="match status" value="1"/>
</dbReference>
<dbReference type="Gene3D" id="3.40.630.10">
    <property type="entry name" value="Zn peptidases"/>
    <property type="match status" value="1"/>
</dbReference>
<keyword evidence="6" id="KW-0862">Zinc</keyword>
<keyword evidence="10" id="KW-1185">Reference proteome</keyword>
<organism evidence="9 10">
    <name type="scientific">Cladosporium halotolerans</name>
    <dbReference type="NCBI Taxonomy" id="1052096"/>
    <lineage>
        <taxon>Eukaryota</taxon>
        <taxon>Fungi</taxon>
        <taxon>Dikarya</taxon>
        <taxon>Ascomycota</taxon>
        <taxon>Pezizomycotina</taxon>
        <taxon>Dothideomycetes</taxon>
        <taxon>Dothideomycetidae</taxon>
        <taxon>Cladosporiales</taxon>
        <taxon>Cladosporiaceae</taxon>
        <taxon>Cladosporium</taxon>
    </lineage>
</organism>
<dbReference type="SUPFAM" id="SSF55031">
    <property type="entry name" value="Bacterial exopeptidase dimerisation domain"/>
    <property type="match status" value="1"/>
</dbReference>